<gene>
    <name evidence="2" type="ORF">HMPREF9726_02279</name>
</gene>
<reference evidence="2" key="1">
    <citation type="submission" date="2012-01" db="EMBL/GenBank/DDBJ databases">
        <title>The Genome Sequence of Treponema denticola H-22.</title>
        <authorList>
            <consortium name="The Broad Institute Genome Sequencing Platform"/>
            <person name="Earl A."/>
            <person name="Ward D."/>
            <person name="Feldgarden M."/>
            <person name="Gevers D."/>
            <person name="Blanton J.M."/>
            <person name="Fenno C.J."/>
            <person name="Baranova O.V."/>
            <person name="Mathney J."/>
            <person name="Dewhirst F.E."/>
            <person name="Izard J."/>
            <person name="Young S.K."/>
            <person name="Zeng Q."/>
            <person name="Gargeya S."/>
            <person name="Fitzgerald M."/>
            <person name="Haas B."/>
            <person name="Abouelleil A."/>
            <person name="Alvarado L."/>
            <person name="Arachchi H.M."/>
            <person name="Berlin A."/>
            <person name="Chapman S.B."/>
            <person name="Gearin G."/>
            <person name="Goldberg J."/>
            <person name="Griggs A."/>
            <person name="Gujja S."/>
            <person name="Hansen M."/>
            <person name="Heiman D."/>
            <person name="Howarth C."/>
            <person name="Larimer J."/>
            <person name="Lui A."/>
            <person name="MacDonald P.J.P."/>
            <person name="McCowen C."/>
            <person name="Montmayeur A."/>
            <person name="Murphy C."/>
            <person name="Neiman D."/>
            <person name="Pearson M."/>
            <person name="Priest M."/>
            <person name="Roberts A."/>
            <person name="Saif S."/>
            <person name="Shea T."/>
            <person name="Sisk P."/>
            <person name="Stolte C."/>
            <person name="Sykes S."/>
            <person name="Wortman J."/>
            <person name="Nusbaum C."/>
            <person name="Birren B."/>
        </authorList>
    </citation>
    <scope>NUCLEOTIDE SEQUENCE [LARGE SCALE GENOMIC DNA]</scope>
    <source>
        <strain evidence="2">H-22</strain>
    </source>
</reference>
<dbReference type="AlphaFoldDB" id="A0A0E2E258"/>
<feature type="transmembrane region" description="Helical" evidence="1">
    <location>
        <begin position="64"/>
        <end position="80"/>
    </location>
</feature>
<dbReference type="RefSeq" id="WP_002685735.1">
    <property type="nucleotide sequence ID" value="NZ_CM001795.1"/>
</dbReference>
<protein>
    <recommendedName>
        <fullName evidence="3">TIGR02185 family protein</fullName>
    </recommendedName>
</protein>
<dbReference type="NCBIfam" id="TIGR02185">
    <property type="entry name" value="Trep_Strep"/>
    <property type="match status" value="1"/>
</dbReference>
<dbReference type="PATRIC" id="fig|999432.5.peg.2368"/>
<evidence type="ECO:0008006" key="3">
    <source>
        <dbReference type="Google" id="ProtNLM"/>
    </source>
</evidence>
<evidence type="ECO:0000313" key="2">
    <source>
        <dbReference type="EMBL" id="EMB30594.1"/>
    </source>
</evidence>
<dbReference type="Proteomes" id="UP000011705">
    <property type="component" value="Chromosome"/>
</dbReference>
<keyword evidence="1" id="KW-0472">Membrane</keyword>
<feature type="transmembrane region" description="Helical" evidence="1">
    <location>
        <begin position="86"/>
        <end position="103"/>
    </location>
</feature>
<name>A0A0E2E258_TREDN</name>
<keyword evidence="1" id="KW-0812">Transmembrane</keyword>
<dbReference type="EMBL" id="AGDV01000021">
    <property type="protein sequence ID" value="EMB30594.1"/>
    <property type="molecule type" value="Genomic_DNA"/>
</dbReference>
<sequence>MNKKIGLKDIVLITLLTAIMIGIQTVVLMPFITNLKFVIWFVGGIDGVLCGIIYCLMIAKAPKLGTAFIFSFIFAVYYFFVNSMIIISAMIAGAGLVMELILWNNGYKNKIKATIAYVLFGLTIMLAPNVLIFLQKDAMIAGLQANGLTQEYIDSIFAVYSAENIGIGMLLTAIGSIAGTQIGYRALNRYFISGGMVEK</sequence>
<dbReference type="InterPro" id="IPR011733">
    <property type="entry name" value="CHP02185_IM"/>
</dbReference>
<feature type="transmembrane region" description="Helical" evidence="1">
    <location>
        <begin position="115"/>
        <end position="134"/>
    </location>
</feature>
<feature type="transmembrane region" description="Helical" evidence="1">
    <location>
        <begin position="12"/>
        <end position="32"/>
    </location>
</feature>
<evidence type="ECO:0000256" key="1">
    <source>
        <dbReference type="SAM" id="Phobius"/>
    </source>
</evidence>
<feature type="transmembrane region" description="Helical" evidence="1">
    <location>
        <begin position="38"/>
        <end position="57"/>
    </location>
</feature>
<comment type="caution">
    <text evidence="2">The sequence shown here is derived from an EMBL/GenBank/DDBJ whole genome shotgun (WGS) entry which is preliminary data.</text>
</comment>
<accession>A0A0E2E258</accession>
<feature type="transmembrane region" description="Helical" evidence="1">
    <location>
        <begin position="165"/>
        <end position="187"/>
    </location>
</feature>
<keyword evidence="1" id="KW-1133">Transmembrane helix</keyword>
<dbReference type="HOGENOM" id="CLU_1365131_0_0_12"/>
<proteinExistence type="predicted"/>
<organism evidence="2">
    <name type="scientific">Treponema denticola H-22</name>
    <dbReference type="NCBI Taxonomy" id="999432"/>
    <lineage>
        <taxon>Bacteria</taxon>
        <taxon>Pseudomonadati</taxon>
        <taxon>Spirochaetota</taxon>
        <taxon>Spirochaetia</taxon>
        <taxon>Spirochaetales</taxon>
        <taxon>Treponemataceae</taxon>
        <taxon>Treponema</taxon>
    </lineage>
</organism>
<dbReference type="Pfam" id="PF09605">
    <property type="entry name" value="Trep_Strep"/>
    <property type="match status" value="1"/>
</dbReference>